<keyword evidence="4" id="KW-0285">Flavoprotein</keyword>
<dbReference type="InterPro" id="IPR000172">
    <property type="entry name" value="GMC_OxRdtase_N"/>
</dbReference>
<evidence type="ECO:0000256" key="3">
    <source>
        <dbReference type="PIRSR" id="PIRSR000137-2"/>
    </source>
</evidence>
<sequence>MHFLYLSCALLVAVFKNVVCHPIFSGKILERSTDLLPSYDYVVVGGGTSGLVVANRLSENKNTTVLVIEAGNFHKNEDFITIPLITTSNLPFLGTGPRNTIYDYNTTSTPQPHLVNRSLALPAGKAIGGSSAINGMVFMRGNAAEYDHWEELGNTGWNWKGLLPYFKKSEHFTPADEENVQEWGIGYDVNVHGVGGFVKNGFSRFVWPSTKNFLNAFLELGASYIKDSFSGLNTGVFFFLLSITPDSQERSTSQSFLPPTSHIPARPNLHILTSHTVTKINFSSTSSNYSSINSKQPRATGVEYAAGVDEERYSVNARKEVILSAGAQRTPQLLQISGIGRRDVLEDLGIEVVVESEGVGENYQDHLWFTIFSPAPNIEVQYGNLSTNATWAAEMRKLYDEKRDGPFTTFSANVFSFLPLATILNGSAPSVLYTLKSLSHSKNSSQYLLPSTPSSVHAGYKLQHQILTSNLLSTNTSHMEIIVGDTIIAPAIQLPFSRGRVSISSTSAFDPPLLNPNYLSHPIDLLQLTIAFNYTRFMRTAPSLQSISFTESYPGPNITTQAQIEEFIRETVVSENHHVGTASMLPRKLGGVVDERLRVYGVKGLRVVDASVIPMLVAAHLQATVYGVAEKGARMILEDA</sequence>
<dbReference type="PIRSF" id="PIRSF000137">
    <property type="entry name" value="Alcohol_oxidase"/>
    <property type="match status" value="1"/>
</dbReference>
<feature type="active site" description="Proton acceptor" evidence="2">
    <location>
        <position position="620"/>
    </location>
</feature>
<reference evidence="8" key="1">
    <citation type="submission" date="2022-11" db="EMBL/GenBank/DDBJ databases">
        <title>Genome Resource of Sclerotinia nivalis Strain SnTB1, a Plant Pathogen Isolated from American Ginseng.</title>
        <authorList>
            <person name="Fan S."/>
        </authorList>
    </citation>
    <scope>NUCLEOTIDE SEQUENCE</scope>
    <source>
        <strain evidence="8">SnTB1</strain>
    </source>
</reference>
<comment type="cofactor">
    <cofactor evidence="3">
        <name>FAD</name>
        <dbReference type="ChEBI" id="CHEBI:57692"/>
    </cofactor>
</comment>
<dbReference type="EMBL" id="JAPEIS010000006">
    <property type="protein sequence ID" value="KAJ8065062.1"/>
    <property type="molecule type" value="Genomic_DNA"/>
</dbReference>
<dbReference type="AlphaFoldDB" id="A0A9X0ALN0"/>
<evidence type="ECO:0000313" key="8">
    <source>
        <dbReference type="EMBL" id="KAJ8065062.1"/>
    </source>
</evidence>
<comment type="caution">
    <text evidence="8">The sequence shown here is derived from an EMBL/GenBank/DDBJ whole genome shotgun (WGS) entry which is preliminary data.</text>
</comment>
<dbReference type="PROSITE" id="PS00623">
    <property type="entry name" value="GMC_OXRED_1"/>
    <property type="match status" value="1"/>
</dbReference>
<dbReference type="Gene3D" id="3.50.50.60">
    <property type="entry name" value="FAD/NAD(P)-binding domain"/>
    <property type="match status" value="1"/>
</dbReference>
<dbReference type="Pfam" id="PF05199">
    <property type="entry name" value="GMC_oxred_C"/>
    <property type="match status" value="1"/>
</dbReference>
<dbReference type="Pfam" id="PF00732">
    <property type="entry name" value="GMC_oxred_N"/>
    <property type="match status" value="1"/>
</dbReference>
<feature type="signal peptide" evidence="5">
    <location>
        <begin position="1"/>
        <end position="20"/>
    </location>
</feature>
<comment type="similarity">
    <text evidence="1 4">Belongs to the GMC oxidoreductase family.</text>
</comment>
<name>A0A9X0ALN0_9HELO</name>
<evidence type="ECO:0000256" key="5">
    <source>
        <dbReference type="SAM" id="SignalP"/>
    </source>
</evidence>
<proteinExistence type="inferred from homology"/>
<dbReference type="PANTHER" id="PTHR11552">
    <property type="entry name" value="GLUCOSE-METHANOL-CHOLINE GMC OXIDOREDUCTASE"/>
    <property type="match status" value="1"/>
</dbReference>
<accession>A0A9X0ALN0</accession>
<gene>
    <name evidence="8" type="ORF">OCU04_005775</name>
</gene>
<evidence type="ECO:0000313" key="9">
    <source>
        <dbReference type="Proteomes" id="UP001152300"/>
    </source>
</evidence>
<feature type="active site" description="Proton donor" evidence="2">
    <location>
        <position position="577"/>
    </location>
</feature>
<dbReference type="InterPro" id="IPR012132">
    <property type="entry name" value="GMC_OxRdtase"/>
</dbReference>
<keyword evidence="9" id="KW-1185">Reference proteome</keyword>
<feature type="binding site" evidence="3">
    <location>
        <begin position="48"/>
        <end position="49"/>
    </location>
    <ligand>
        <name>FAD</name>
        <dbReference type="ChEBI" id="CHEBI:57692"/>
    </ligand>
</feature>
<dbReference type="SUPFAM" id="SSF54373">
    <property type="entry name" value="FAD-linked reductases, C-terminal domain"/>
    <property type="match status" value="1"/>
</dbReference>
<evidence type="ECO:0000259" key="7">
    <source>
        <dbReference type="PROSITE" id="PS00624"/>
    </source>
</evidence>
<dbReference type="OrthoDB" id="269227at2759"/>
<evidence type="ECO:0000256" key="2">
    <source>
        <dbReference type="PIRSR" id="PIRSR000137-1"/>
    </source>
</evidence>
<protein>
    <recommendedName>
        <fullName evidence="6 7">Glucose-methanol-choline oxidoreductase N-terminal domain-containing protein</fullName>
    </recommendedName>
</protein>
<feature type="binding site" evidence="3">
    <location>
        <position position="277"/>
    </location>
    <ligand>
        <name>FAD</name>
        <dbReference type="ChEBI" id="CHEBI:57692"/>
    </ligand>
</feature>
<evidence type="ECO:0000256" key="1">
    <source>
        <dbReference type="ARBA" id="ARBA00010790"/>
    </source>
</evidence>
<dbReference type="InterPro" id="IPR036188">
    <property type="entry name" value="FAD/NAD-bd_sf"/>
</dbReference>
<dbReference type="InterPro" id="IPR007867">
    <property type="entry name" value="GMC_OxRtase_C"/>
</dbReference>
<evidence type="ECO:0000259" key="6">
    <source>
        <dbReference type="PROSITE" id="PS00623"/>
    </source>
</evidence>
<evidence type="ECO:0000256" key="4">
    <source>
        <dbReference type="RuleBase" id="RU003968"/>
    </source>
</evidence>
<keyword evidence="3 4" id="KW-0274">FAD</keyword>
<keyword evidence="5" id="KW-0732">Signal</keyword>
<organism evidence="8 9">
    <name type="scientific">Sclerotinia nivalis</name>
    <dbReference type="NCBI Taxonomy" id="352851"/>
    <lineage>
        <taxon>Eukaryota</taxon>
        <taxon>Fungi</taxon>
        <taxon>Dikarya</taxon>
        <taxon>Ascomycota</taxon>
        <taxon>Pezizomycotina</taxon>
        <taxon>Leotiomycetes</taxon>
        <taxon>Helotiales</taxon>
        <taxon>Sclerotiniaceae</taxon>
        <taxon>Sclerotinia</taxon>
    </lineage>
</organism>
<feature type="chain" id="PRO_5040813996" description="Glucose-methanol-choline oxidoreductase N-terminal domain-containing protein" evidence="5">
    <location>
        <begin position="21"/>
        <end position="640"/>
    </location>
</feature>
<dbReference type="PANTHER" id="PTHR11552:SF115">
    <property type="entry name" value="DEHYDROGENASE XPTC-RELATED"/>
    <property type="match status" value="1"/>
</dbReference>
<feature type="domain" description="Glucose-methanol-choline oxidoreductase N-terminal" evidence="7">
    <location>
        <begin position="326"/>
        <end position="340"/>
    </location>
</feature>
<dbReference type="GO" id="GO:0050660">
    <property type="term" value="F:flavin adenine dinucleotide binding"/>
    <property type="evidence" value="ECO:0007669"/>
    <property type="project" value="InterPro"/>
</dbReference>
<dbReference type="SUPFAM" id="SSF51905">
    <property type="entry name" value="FAD/NAD(P)-binding domain"/>
    <property type="match status" value="1"/>
</dbReference>
<dbReference type="GO" id="GO:0016614">
    <property type="term" value="F:oxidoreductase activity, acting on CH-OH group of donors"/>
    <property type="evidence" value="ECO:0007669"/>
    <property type="project" value="InterPro"/>
</dbReference>
<dbReference type="Gene3D" id="3.30.560.10">
    <property type="entry name" value="Glucose Oxidase, domain 3"/>
    <property type="match status" value="1"/>
</dbReference>
<dbReference type="Proteomes" id="UP001152300">
    <property type="component" value="Unassembled WGS sequence"/>
</dbReference>
<feature type="binding site" evidence="3">
    <location>
        <begin position="134"/>
        <end position="137"/>
    </location>
    <ligand>
        <name>FAD</name>
        <dbReference type="ChEBI" id="CHEBI:57692"/>
    </ligand>
</feature>
<feature type="domain" description="Glucose-methanol-choline oxidoreductase N-terminal" evidence="6">
    <location>
        <begin position="124"/>
        <end position="147"/>
    </location>
</feature>
<dbReference type="GO" id="GO:0044550">
    <property type="term" value="P:secondary metabolite biosynthetic process"/>
    <property type="evidence" value="ECO:0007669"/>
    <property type="project" value="TreeGrafter"/>
</dbReference>
<dbReference type="PROSITE" id="PS00624">
    <property type="entry name" value="GMC_OXRED_2"/>
    <property type="match status" value="1"/>
</dbReference>